<reference evidence="3" key="1">
    <citation type="journal article" date="2019" name="Int. J. Syst. Evol. Microbiol.">
        <title>The Global Catalogue of Microorganisms (GCM) 10K type strain sequencing project: providing services to taxonomists for standard genome sequencing and annotation.</title>
        <authorList>
            <consortium name="The Broad Institute Genomics Platform"/>
            <consortium name="The Broad Institute Genome Sequencing Center for Infectious Disease"/>
            <person name="Wu L."/>
            <person name="Ma J."/>
        </authorList>
    </citation>
    <scope>NUCLEOTIDE SEQUENCE [LARGE SCALE GENOMIC DNA]</scope>
    <source>
        <strain evidence="3">JCM 16928</strain>
    </source>
</reference>
<evidence type="ECO:0000313" key="2">
    <source>
        <dbReference type="EMBL" id="GAA3560051.1"/>
    </source>
</evidence>
<name>A0ABP6X1K2_9ACTN</name>
<dbReference type="EMBL" id="BAABAA010000003">
    <property type="protein sequence ID" value="GAA3560051.1"/>
    <property type="molecule type" value="Genomic_DNA"/>
</dbReference>
<keyword evidence="3" id="KW-1185">Reference proteome</keyword>
<gene>
    <name evidence="2" type="ORF">GCM10022235_30430</name>
</gene>
<accession>A0ABP6X1K2</accession>
<sequence length="100" mass="10149">MFCSNPANTVERDDTGSQPLVGKPGLVTAESSETWAEVCNRKLGMAAADGAASALGKAPAAGIAVQTPATKAVASNQWGTRFMGWASWGGSGPLIVKKVS</sequence>
<comment type="caution">
    <text evidence="2">The sequence shown here is derived from an EMBL/GenBank/DDBJ whole genome shotgun (WGS) entry which is preliminary data.</text>
</comment>
<evidence type="ECO:0000256" key="1">
    <source>
        <dbReference type="SAM" id="MobiDB-lite"/>
    </source>
</evidence>
<dbReference type="Proteomes" id="UP001501222">
    <property type="component" value="Unassembled WGS sequence"/>
</dbReference>
<feature type="region of interest" description="Disordered" evidence="1">
    <location>
        <begin position="1"/>
        <end position="25"/>
    </location>
</feature>
<evidence type="ECO:0000313" key="3">
    <source>
        <dbReference type="Proteomes" id="UP001501222"/>
    </source>
</evidence>
<organism evidence="2 3">
    <name type="scientific">Kribbella ginsengisoli</name>
    <dbReference type="NCBI Taxonomy" id="363865"/>
    <lineage>
        <taxon>Bacteria</taxon>
        <taxon>Bacillati</taxon>
        <taxon>Actinomycetota</taxon>
        <taxon>Actinomycetes</taxon>
        <taxon>Propionibacteriales</taxon>
        <taxon>Kribbellaceae</taxon>
        <taxon>Kribbella</taxon>
    </lineage>
</organism>
<proteinExistence type="predicted"/>
<protein>
    <submittedName>
        <fullName evidence="2">Uncharacterized protein</fullName>
    </submittedName>
</protein>